<keyword evidence="1" id="KW-0732">Signal</keyword>
<name>A0ABD5CU98_9BURK</name>
<feature type="chain" id="PRO_5044767331" description="Lipoprotein" evidence="1">
    <location>
        <begin position="26"/>
        <end position="148"/>
    </location>
</feature>
<dbReference type="Proteomes" id="UP001245184">
    <property type="component" value="Unassembled WGS sequence"/>
</dbReference>
<dbReference type="AlphaFoldDB" id="A0ABD5CU98"/>
<organism evidence="2 3">
    <name type="scientific">Paraburkholderia graminis</name>
    <dbReference type="NCBI Taxonomy" id="60548"/>
    <lineage>
        <taxon>Bacteria</taxon>
        <taxon>Pseudomonadati</taxon>
        <taxon>Pseudomonadota</taxon>
        <taxon>Betaproteobacteria</taxon>
        <taxon>Burkholderiales</taxon>
        <taxon>Burkholderiaceae</taxon>
        <taxon>Paraburkholderia</taxon>
    </lineage>
</organism>
<protein>
    <recommendedName>
        <fullName evidence="4">Lipoprotein</fullName>
    </recommendedName>
</protein>
<evidence type="ECO:0000256" key="1">
    <source>
        <dbReference type="SAM" id="SignalP"/>
    </source>
</evidence>
<evidence type="ECO:0000313" key="3">
    <source>
        <dbReference type="Proteomes" id="UP001245184"/>
    </source>
</evidence>
<evidence type="ECO:0008006" key="4">
    <source>
        <dbReference type="Google" id="ProtNLM"/>
    </source>
</evidence>
<sequence>MKNRWLAARALQFIMMAGCSTQAHIAATRSTEIALGNARNLAWVDCSGPAECERLWHRTELYVAQLSATPIRHVDDTRMETAVPHTLGTVYVRATPAALRRFESKACAAECIAPTAIPVGCTKRAPNRFVQLKRICARSSARHRKETM</sequence>
<comment type="caution">
    <text evidence="2">The sequence shown here is derived from an EMBL/GenBank/DDBJ whole genome shotgun (WGS) entry which is preliminary data.</text>
</comment>
<accession>A0ABD5CU98</accession>
<dbReference type="EMBL" id="JAVIZN010000002">
    <property type="protein sequence ID" value="MDR6207922.1"/>
    <property type="molecule type" value="Genomic_DNA"/>
</dbReference>
<gene>
    <name evidence="2" type="ORF">QF025_006642</name>
</gene>
<reference evidence="2 3" key="1">
    <citation type="submission" date="2023-08" db="EMBL/GenBank/DDBJ databases">
        <title>Genome sequencing of plant associated microbes to promote plant fitness in Sorghum bicolor and Oryza sativa.</title>
        <authorList>
            <person name="Coleman-Derr D."/>
        </authorList>
    </citation>
    <scope>NUCLEOTIDE SEQUENCE [LARGE SCALE GENOMIC DNA]</scope>
    <source>
        <strain evidence="2 3">SLBN-33</strain>
    </source>
</reference>
<evidence type="ECO:0000313" key="2">
    <source>
        <dbReference type="EMBL" id="MDR6207922.1"/>
    </source>
</evidence>
<feature type="signal peptide" evidence="1">
    <location>
        <begin position="1"/>
        <end position="25"/>
    </location>
</feature>
<proteinExistence type="predicted"/>